<dbReference type="Pfam" id="PF13492">
    <property type="entry name" value="GAF_3"/>
    <property type="match status" value="1"/>
</dbReference>
<reference evidence="4 5" key="1">
    <citation type="submission" date="2023-08" db="EMBL/GenBank/DDBJ databases">
        <title>Rhodoferax potami sp. nov. and Rhodoferax mekongensis sp. nov., isolated from the Mekong River in Thailand.</title>
        <authorList>
            <person name="Kitikhun S."/>
            <person name="Charoenyingcharoen P."/>
            <person name="Siriarchawattana P."/>
            <person name="Likhitrattanapisal S."/>
            <person name="Nilsakha T."/>
            <person name="Chanpet A."/>
            <person name="Rattanawaree P."/>
            <person name="Ingsriswang S."/>
        </authorList>
    </citation>
    <scope>NUCLEOTIDE SEQUENCE [LARGE SCALE GENOMIC DNA]</scope>
    <source>
        <strain evidence="4 5">TBRC 17660</strain>
    </source>
</reference>
<dbReference type="InterPro" id="IPR038367">
    <property type="entry name" value="PelD_GGDEF_sf"/>
</dbReference>
<dbReference type="Gene3D" id="3.30.450.40">
    <property type="match status" value="1"/>
</dbReference>
<feature type="domain" description="PelD GGDEF" evidence="3">
    <location>
        <begin position="329"/>
        <end position="446"/>
    </location>
</feature>
<dbReference type="InterPro" id="IPR029016">
    <property type="entry name" value="GAF-like_dom_sf"/>
</dbReference>
<dbReference type="Pfam" id="PF16963">
    <property type="entry name" value="PelD_GGDEF"/>
    <property type="match status" value="1"/>
</dbReference>
<feature type="transmembrane region" description="Helical" evidence="1">
    <location>
        <begin position="61"/>
        <end position="90"/>
    </location>
</feature>
<keyword evidence="1" id="KW-1133">Transmembrane helix</keyword>
<dbReference type="Proteomes" id="UP001321700">
    <property type="component" value="Unassembled WGS sequence"/>
</dbReference>
<dbReference type="EMBL" id="JAVBIK010000001">
    <property type="protein sequence ID" value="MDT7518075.1"/>
    <property type="molecule type" value="Genomic_DNA"/>
</dbReference>
<keyword evidence="1" id="KW-0472">Membrane</keyword>
<organism evidence="4 5">
    <name type="scientific">Rhodoferax potami</name>
    <dbReference type="NCBI Taxonomy" id="3068338"/>
    <lineage>
        <taxon>Bacteria</taxon>
        <taxon>Pseudomonadati</taxon>
        <taxon>Pseudomonadota</taxon>
        <taxon>Betaproteobacteria</taxon>
        <taxon>Burkholderiales</taxon>
        <taxon>Comamonadaceae</taxon>
        <taxon>Rhodoferax</taxon>
    </lineage>
</organism>
<comment type="caution">
    <text evidence="4">The sequence shown here is derived from an EMBL/GenBank/DDBJ whole genome shotgun (WGS) entry which is preliminary data.</text>
</comment>
<sequence length="451" mass="50175">MGAPSSTSWLKKLISPHRLAPDPVLARDQWLEIFLIPLLGIAVGWWISADDPMLAQSHFPWLWFAPVLIALRYGVSPGLLSSIPLIINWLIANAMGRVEDAFAFRFFFGAGVLVMVCGEFSDVWRDRNARMEETYLYVTERLSRLTKRHLLLNLSHDRLEQEMLIRPGSLRDALARLRGMAMQPTPQDEPMPAANSLLQLLSQYVNLESATLYAIKNPDTDPQLGPALAVIGDPLPLLPGNVLFQKAMETRALVHIAGEDISSSDPDSPLVVAPLVAGNDTILGVLVVTRIPFFSLTVENLQMMSVILAYYADNIRIGPDTHKVQQALPGIPALFAEELVRMSRLNHSVGLSSHLVIMTFEGALGAEITAEFVRVKRGLDLYWQTHIRGQPAVVVLMPFASDSAKEGFIQRIDDWLQLRFHGDIESLQVRLHTIDFALEDPVQALTTQFAP</sequence>
<dbReference type="InterPro" id="IPR003018">
    <property type="entry name" value="GAF"/>
</dbReference>
<evidence type="ECO:0000259" key="3">
    <source>
        <dbReference type="Pfam" id="PF16963"/>
    </source>
</evidence>
<evidence type="ECO:0000313" key="5">
    <source>
        <dbReference type="Proteomes" id="UP001321700"/>
    </source>
</evidence>
<feature type="domain" description="GAF" evidence="2">
    <location>
        <begin position="197"/>
        <end position="306"/>
    </location>
</feature>
<name>A0ABU3KK56_9BURK</name>
<evidence type="ECO:0000256" key="1">
    <source>
        <dbReference type="SAM" id="Phobius"/>
    </source>
</evidence>
<evidence type="ECO:0000313" key="4">
    <source>
        <dbReference type="EMBL" id="MDT7518075.1"/>
    </source>
</evidence>
<gene>
    <name evidence="4" type="ORF">RAE19_04890</name>
</gene>
<dbReference type="InterPro" id="IPR031583">
    <property type="entry name" value="PelD_GGDEF"/>
</dbReference>
<keyword evidence="1" id="KW-0812">Transmembrane</keyword>
<keyword evidence="5" id="KW-1185">Reference proteome</keyword>
<accession>A0ABU3KK56</accession>
<protein>
    <submittedName>
        <fullName evidence="4">PelD GGDEF domain-containing protein</fullName>
    </submittedName>
</protein>
<dbReference type="RefSeq" id="WP_313873857.1">
    <property type="nucleotide sequence ID" value="NZ_JAVBIK010000001.1"/>
</dbReference>
<feature type="transmembrane region" description="Helical" evidence="1">
    <location>
        <begin position="30"/>
        <end position="49"/>
    </location>
</feature>
<feature type="transmembrane region" description="Helical" evidence="1">
    <location>
        <begin position="102"/>
        <end position="121"/>
    </location>
</feature>
<proteinExistence type="predicted"/>
<evidence type="ECO:0000259" key="2">
    <source>
        <dbReference type="Pfam" id="PF13492"/>
    </source>
</evidence>
<dbReference type="Gene3D" id="3.30.70.2880">
    <property type="match status" value="1"/>
</dbReference>